<organism evidence="1">
    <name type="scientific">Timema douglasi</name>
    <name type="common">Walking stick</name>
    <dbReference type="NCBI Taxonomy" id="61478"/>
    <lineage>
        <taxon>Eukaryota</taxon>
        <taxon>Metazoa</taxon>
        <taxon>Ecdysozoa</taxon>
        <taxon>Arthropoda</taxon>
        <taxon>Hexapoda</taxon>
        <taxon>Insecta</taxon>
        <taxon>Pterygota</taxon>
        <taxon>Neoptera</taxon>
        <taxon>Polyneoptera</taxon>
        <taxon>Phasmatodea</taxon>
        <taxon>Timematodea</taxon>
        <taxon>Timematoidea</taxon>
        <taxon>Timematidae</taxon>
        <taxon>Timema</taxon>
    </lineage>
</organism>
<accession>A0A7R8ZGH1</accession>
<reference evidence="1" key="1">
    <citation type="submission" date="2020-11" db="EMBL/GenBank/DDBJ databases">
        <authorList>
            <person name="Tran Van P."/>
        </authorList>
    </citation>
    <scope>NUCLEOTIDE SEQUENCE</scope>
</reference>
<protein>
    <submittedName>
        <fullName evidence="1">Uncharacterized protein</fullName>
    </submittedName>
</protein>
<dbReference type="AlphaFoldDB" id="A0A7R8ZGH1"/>
<gene>
    <name evidence="1" type="ORF">TDIB3V08_LOCUS12734</name>
</gene>
<proteinExistence type="predicted"/>
<name>A0A7R8ZGH1_TIMDO</name>
<dbReference type="EMBL" id="OA583893">
    <property type="protein sequence ID" value="CAD7206585.1"/>
    <property type="molecule type" value="Genomic_DNA"/>
</dbReference>
<evidence type="ECO:0000313" key="1">
    <source>
        <dbReference type="EMBL" id="CAD7206585.1"/>
    </source>
</evidence>
<sequence>MCTLYSVKQSRVLGAKMLLDRLQSVDTIAPILTQMDKLSQALISLAYYKFGKDKGTYTIPNTEPILRIKNYDCALLPSFTLPVSKSGQYNNIVGEIATYF</sequence>